<dbReference type="InterPro" id="IPR027417">
    <property type="entry name" value="P-loop_NTPase"/>
</dbReference>
<dbReference type="CDD" id="cd03230">
    <property type="entry name" value="ABC_DR_subfamily_A"/>
    <property type="match status" value="1"/>
</dbReference>
<dbReference type="Pfam" id="PF00005">
    <property type="entry name" value="ABC_tran"/>
    <property type="match status" value="1"/>
</dbReference>
<evidence type="ECO:0000256" key="2">
    <source>
        <dbReference type="ARBA" id="ARBA00022741"/>
    </source>
</evidence>
<reference evidence="5 6" key="1">
    <citation type="submission" date="2019-12" db="EMBL/GenBank/DDBJ databases">
        <title>Microbes associate with the intestines of laboratory mice.</title>
        <authorList>
            <person name="Navarre W."/>
            <person name="Wong E."/>
        </authorList>
    </citation>
    <scope>NUCLEOTIDE SEQUENCE [LARGE SCALE GENOMIC DNA]</scope>
    <source>
        <strain evidence="5 6">NM51_B2-22</strain>
    </source>
</reference>
<evidence type="ECO:0000259" key="4">
    <source>
        <dbReference type="PROSITE" id="PS50893"/>
    </source>
</evidence>
<sequence>MIRIEGLKKSFGSKVALENLDLNWVGGEILGFLGPSGSGKSTLISILTGQVDPDAGQVQILGKDVRNLGVEDFAQLGLMSEALGFYETLTVYQNLSFFSRFFQIPMQAVDDLLKRLDLWEDRDVKASKLSTGMRQRMLLIRAVLHQPKLLFLDEPTSGLDPTLARKIQDLLLELKEKGTAIFLTTHNMEEATRLSDRLAILHKGSIVECGSLEEIGQRQATGEDLVTLSYRNGRTKTVPRAEVSQHLSDQVVGMESREMDLELIFMKLTGASLYES</sequence>
<evidence type="ECO:0000313" key="5">
    <source>
        <dbReference type="EMBL" id="MVX59367.1"/>
    </source>
</evidence>
<proteinExistence type="predicted"/>
<dbReference type="EMBL" id="WSRS01000064">
    <property type="protein sequence ID" value="MVX59367.1"/>
    <property type="molecule type" value="Genomic_DNA"/>
</dbReference>
<name>A0A7X3KCY2_9STRE</name>
<gene>
    <name evidence="5" type="ORF">E5983_06935</name>
</gene>
<comment type="caution">
    <text evidence="5">The sequence shown here is derived from an EMBL/GenBank/DDBJ whole genome shotgun (WGS) entry which is preliminary data.</text>
</comment>
<keyword evidence="3 5" id="KW-0067">ATP-binding</keyword>
<dbReference type="GO" id="GO:0016887">
    <property type="term" value="F:ATP hydrolysis activity"/>
    <property type="evidence" value="ECO:0007669"/>
    <property type="project" value="InterPro"/>
</dbReference>
<protein>
    <submittedName>
        <fullName evidence="5">ATP-binding cassette domain-containing protein</fullName>
    </submittedName>
</protein>
<dbReference type="SMART" id="SM00382">
    <property type="entry name" value="AAA"/>
    <property type="match status" value="1"/>
</dbReference>
<keyword evidence="1" id="KW-0813">Transport</keyword>
<dbReference type="OrthoDB" id="9804819at2"/>
<dbReference type="SUPFAM" id="SSF52540">
    <property type="entry name" value="P-loop containing nucleoside triphosphate hydrolases"/>
    <property type="match status" value="1"/>
</dbReference>
<evidence type="ECO:0000256" key="3">
    <source>
        <dbReference type="ARBA" id="ARBA00022840"/>
    </source>
</evidence>
<keyword evidence="2" id="KW-0547">Nucleotide-binding</keyword>
<dbReference type="AlphaFoldDB" id="A0A7X3KCY2"/>
<accession>A0A7X3KCY2</accession>
<evidence type="ECO:0000256" key="1">
    <source>
        <dbReference type="ARBA" id="ARBA00022448"/>
    </source>
</evidence>
<dbReference type="RefSeq" id="WP_160333146.1">
    <property type="nucleotide sequence ID" value="NZ_WSRS01000064.1"/>
</dbReference>
<dbReference type="PROSITE" id="PS50893">
    <property type="entry name" value="ABC_TRANSPORTER_2"/>
    <property type="match status" value="1"/>
</dbReference>
<evidence type="ECO:0000313" key="6">
    <source>
        <dbReference type="Proteomes" id="UP000461595"/>
    </source>
</evidence>
<feature type="domain" description="ABC transporter" evidence="4">
    <location>
        <begin position="2"/>
        <end position="228"/>
    </location>
</feature>
<dbReference type="InterPro" id="IPR003593">
    <property type="entry name" value="AAA+_ATPase"/>
</dbReference>
<dbReference type="PANTHER" id="PTHR42711">
    <property type="entry name" value="ABC TRANSPORTER ATP-BINDING PROTEIN"/>
    <property type="match status" value="1"/>
</dbReference>
<dbReference type="GO" id="GO:0005524">
    <property type="term" value="F:ATP binding"/>
    <property type="evidence" value="ECO:0007669"/>
    <property type="project" value="UniProtKB-KW"/>
</dbReference>
<dbReference type="PANTHER" id="PTHR42711:SF13">
    <property type="entry name" value="ABC TRANSPORTER, ATP-BINDING PROTEIN"/>
    <property type="match status" value="1"/>
</dbReference>
<organism evidence="5 6">
    <name type="scientific">Streptococcus danieliae</name>
    <dbReference type="NCBI Taxonomy" id="747656"/>
    <lineage>
        <taxon>Bacteria</taxon>
        <taxon>Bacillati</taxon>
        <taxon>Bacillota</taxon>
        <taxon>Bacilli</taxon>
        <taxon>Lactobacillales</taxon>
        <taxon>Streptococcaceae</taxon>
        <taxon>Streptococcus</taxon>
    </lineage>
</organism>
<dbReference type="Proteomes" id="UP000461595">
    <property type="component" value="Unassembled WGS sequence"/>
</dbReference>
<dbReference type="InterPro" id="IPR003439">
    <property type="entry name" value="ABC_transporter-like_ATP-bd"/>
</dbReference>
<dbReference type="InterPro" id="IPR050763">
    <property type="entry name" value="ABC_transporter_ATP-binding"/>
</dbReference>
<dbReference type="Gene3D" id="3.40.50.300">
    <property type="entry name" value="P-loop containing nucleotide triphosphate hydrolases"/>
    <property type="match status" value="1"/>
</dbReference>